<evidence type="ECO:0000313" key="4">
    <source>
        <dbReference type="Proteomes" id="UP000264541"/>
    </source>
</evidence>
<dbReference type="GO" id="GO:0016757">
    <property type="term" value="F:glycosyltransferase activity"/>
    <property type="evidence" value="ECO:0007669"/>
    <property type="project" value="TreeGrafter"/>
</dbReference>
<dbReference type="Pfam" id="PF13439">
    <property type="entry name" value="Glyco_transf_4"/>
    <property type="match status" value="1"/>
</dbReference>
<feature type="domain" description="Glycosyl transferase family 1" evidence="1">
    <location>
        <begin position="164"/>
        <end position="317"/>
    </location>
</feature>
<reference evidence="3 4" key="1">
    <citation type="submission" date="2018-08" db="EMBL/GenBank/DDBJ databases">
        <title>Bacillus chawlae sp. nov., Bacillus glennii sp. nov., and Bacillus saganii sp. nov. Isolated from the Vehicle Assembly Building at Kennedy Space Center where the Viking Spacecraft were Assembled.</title>
        <authorList>
            <person name="Seuylemezian A."/>
            <person name="Vaishampayan P."/>
        </authorList>
    </citation>
    <scope>NUCLEOTIDE SEQUENCE [LARGE SCALE GENOMIC DNA]</scope>
    <source>
        <strain evidence="3 4">V47-23a</strain>
    </source>
</reference>
<evidence type="ECO:0000259" key="1">
    <source>
        <dbReference type="Pfam" id="PF00534"/>
    </source>
</evidence>
<keyword evidence="4" id="KW-1185">Reference proteome</keyword>
<dbReference type="AlphaFoldDB" id="A0A372LLJ8"/>
<dbReference type="EMBL" id="QVTE01000046">
    <property type="protein sequence ID" value="RFU67144.1"/>
    <property type="molecule type" value="Genomic_DNA"/>
</dbReference>
<keyword evidence="3" id="KW-0808">Transferase</keyword>
<dbReference type="PANTHER" id="PTHR12526">
    <property type="entry name" value="GLYCOSYLTRANSFERASE"/>
    <property type="match status" value="1"/>
</dbReference>
<accession>A0A372LLJ8</accession>
<comment type="caution">
    <text evidence="3">The sequence shown here is derived from an EMBL/GenBank/DDBJ whole genome shotgun (WGS) entry which is preliminary data.</text>
</comment>
<dbReference type="SUPFAM" id="SSF53756">
    <property type="entry name" value="UDP-Glycosyltransferase/glycogen phosphorylase"/>
    <property type="match status" value="1"/>
</dbReference>
<dbReference type="Gene3D" id="3.40.50.2000">
    <property type="entry name" value="Glycogen Phosphorylase B"/>
    <property type="match status" value="2"/>
</dbReference>
<dbReference type="Pfam" id="PF00534">
    <property type="entry name" value="Glycos_transf_1"/>
    <property type="match status" value="1"/>
</dbReference>
<name>A0A372LLJ8_9BACI</name>
<feature type="domain" description="Glycosyltransferase subfamily 4-like N-terminal" evidence="2">
    <location>
        <begin position="11"/>
        <end position="155"/>
    </location>
</feature>
<dbReference type="InterPro" id="IPR001296">
    <property type="entry name" value="Glyco_trans_1"/>
</dbReference>
<dbReference type="PANTHER" id="PTHR12526:SF638">
    <property type="entry name" value="SPORE COAT PROTEIN SA"/>
    <property type="match status" value="1"/>
</dbReference>
<dbReference type="InterPro" id="IPR028098">
    <property type="entry name" value="Glyco_trans_4-like_N"/>
</dbReference>
<evidence type="ECO:0000259" key="2">
    <source>
        <dbReference type="Pfam" id="PF13439"/>
    </source>
</evidence>
<organism evidence="3 4">
    <name type="scientific">Peribacillus saganii</name>
    <dbReference type="NCBI Taxonomy" id="2303992"/>
    <lineage>
        <taxon>Bacteria</taxon>
        <taxon>Bacillati</taxon>
        <taxon>Bacillota</taxon>
        <taxon>Bacilli</taxon>
        <taxon>Bacillales</taxon>
        <taxon>Bacillaceae</taxon>
        <taxon>Peribacillus</taxon>
    </lineage>
</organism>
<proteinExistence type="predicted"/>
<dbReference type="Proteomes" id="UP000264541">
    <property type="component" value="Unassembled WGS sequence"/>
</dbReference>
<evidence type="ECO:0000313" key="3">
    <source>
        <dbReference type="EMBL" id="RFU67144.1"/>
    </source>
</evidence>
<protein>
    <submittedName>
        <fullName evidence="3">Glycosyltransferase</fullName>
    </submittedName>
</protein>
<gene>
    <name evidence="3" type="ORF">D0469_16040</name>
</gene>
<dbReference type="OrthoDB" id="9804196at2"/>
<sequence>MLFKILENTNREKFDVQVISMLHKGVYGDKIEKDLSIPVYTLNIKKQKNILSKIYQCMKMCSDTDIIQGWMYHANLLSFLIGKLLKKKIIWGLHHSNLSRDKNKLTTIFIAKQCGNLSKFVDRVISCGDIVKEVHLKIGYAKFNNIVIPNGFNTSQFSPANKSEKVKREFRIANNKKVILHVARWDPLKDYENLIKSIGMLKGMRNDFEVLLVGMDINYRNTELVNLIKQNDVEDIVHLLGRRDDIPILMASADFFVLSSAGEGFPNVIGEAMASGTFCLVTDTGDCASMVGKYGRVVPTQDSEAFANALNQLLSMDVYQYNVEVLGARDRVIKNYDILNVVKKYEELYNNLVD</sequence>